<feature type="transmembrane region" description="Helical" evidence="1">
    <location>
        <begin position="31"/>
        <end position="49"/>
    </location>
</feature>
<reference evidence="2 3" key="1">
    <citation type="submission" date="2019-02" db="EMBL/GenBank/DDBJ databases">
        <title>Deep-cultivation of Planctomycetes and their phenomic and genomic characterization uncovers novel biology.</title>
        <authorList>
            <person name="Wiegand S."/>
            <person name="Jogler M."/>
            <person name="Boedeker C."/>
            <person name="Pinto D."/>
            <person name="Vollmers J."/>
            <person name="Rivas-Marin E."/>
            <person name="Kohn T."/>
            <person name="Peeters S.H."/>
            <person name="Heuer A."/>
            <person name="Rast P."/>
            <person name="Oberbeckmann S."/>
            <person name="Bunk B."/>
            <person name="Jeske O."/>
            <person name="Meyerdierks A."/>
            <person name="Storesund J.E."/>
            <person name="Kallscheuer N."/>
            <person name="Luecker S."/>
            <person name="Lage O.M."/>
            <person name="Pohl T."/>
            <person name="Merkel B.J."/>
            <person name="Hornburger P."/>
            <person name="Mueller R.-W."/>
            <person name="Bruemmer F."/>
            <person name="Labrenz M."/>
            <person name="Spormann A.M."/>
            <person name="Op Den Camp H."/>
            <person name="Overmann J."/>
            <person name="Amann R."/>
            <person name="Jetten M.S.M."/>
            <person name="Mascher T."/>
            <person name="Medema M.H."/>
            <person name="Devos D.P."/>
            <person name="Kaster A.-K."/>
            <person name="Ovreas L."/>
            <person name="Rohde M."/>
            <person name="Galperin M.Y."/>
            <person name="Jogler C."/>
        </authorList>
    </citation>
    <scope>NUCLEOTIDE SEQUENCE [LARGE SCALE GENOMIC DNA]</scope>
    <source>
        <strain evidence="2 3">CA13</strain>
    </source>
</reference>
<feature type="transmembrane region" description="Helical" evidence="1">
    <location>
        <begin position="7"/>
        <end position="25"/>
    </location>
</feature>
<keyword evidence="1" id="KW-0812">Transmembrane</keyword>
<dbReference type="Proteomes" id="UP000315010">
    <property type="component" value="Unassembled WGS sequence"/>
</dbReference>
<comment type="caution">
    <text evidence="2">The sequence shown here is derived from an EMBL/GenBank/DDBJ whole genome shotgun (WGS) entry which is preliminary data.</text>
</comment>
<dbReference type="RefSeq" id="WP_146394881.1">
    <property type="nucleotide sequence ID" value="NZ_SJPJ01000001.1"/>
</dbReference>
<dbReference type="AlphaFoldDB" id="A0A5C5YYG8"/>
<keyword evidence="1" id="KW-0472">Membrane</keyword>
<sequence length="72" mass="7915">MKHMLKIDAFILLFSALGYLIAMLTSDSSDGILLLPLVLLSIVVCMGLLEVDRRLNALEQSQPDTDPNSLVE</sequence>
<dbReference type="EMBL" id="SJPJ01000001">
    <property type="protein sequence ID" value="TWT79726.1"/>
    <property type="molecule type" value="Genomic_DNA"/>
</dbReference>
<keyword evidence="1" id="KW-1133">Transmembrane helix</keyword>
<evidence type="ECO:0000313" key="2">
    <source>
        <dbReference type="EMBL" id="TWT79726.1"/>
    </source>
</evidence>
<accession>A0A5C5YYG8</accession>
<proteinExistence type="predicted"/>
<organism evidence="2 3">
    <name type="scientific">Novipirellula herctigrandis</name>
    <dbReference type="NCBI Taxonomy" id="2527986"/>
    <lineage>
        <taxon>Bacteria</taxon>
        <taxon>Pseudomonadati</taxon>
        <taxon>Planctomycetota</taxon>
        <taxon>Planctomycetia</taxon>
        <taxon>Pirellulales</taxon>
        <taxon>Pirellulaceae</taxon>
        <taxon>Novipirellula</taxon>
    </lineage>
</organism>
<name>A0A5C5YYG8_9BACT</name>
<evidence type="ECO:0000313" key="3">
    <source>
        <dbReference type="Proteomes" id="UP000315010"/>
    </source>
</evidence>
<protein>
    <submittedName>
        <fullName evidence="2">Uncharacterized protein</fullName>
    </submittedName>
</protein>
<keyword evidence="3" id="KW-1185">Reference proteome</keyword>
<evidence type="ECO:0000256" key="1">
    <source>
        <dbReference type="SAM" id="Phobius"/>
    </source>
</evidence>
<gene>
    <name evidence="2" type="ORF">CA13_11330</name>
</gene>